<evidence type="ECO:0000256" key="4">
    <source>
        <dbReference type="ARBA" id="ARBA00013047"/>
    </source>
</evidence>
<dbReference type="GO" id="GO:0005829">
    <property type="term" value="C:cytosol"/>
    <property type="evidence" value="ECO:0007669"/>
    <property type="project" value="TreeGrafter"/>
</dbReference>
<dbReference type="SUPFAM" id="SSF55326">
    <property type="entry name" value="PurM N-terminal domain-like"/>
    <property type="match status" value="1"/>
</dbReference>
<dbReference type="AlphaFoldDB" id="D3Q2L3"/>
<dbReference type="GO" id="GO:0006189">
    <property type="term" value="P:'de novo' IMP biosynthetic process"/>
    <property type="evidence" value="ECO:0007669"/>
    <property type="project" value="UniProtKB-UniRule"/>
</dbReference>
<evidence type="ECO:0000256" key="7">
    <source>
        <dbReference type="ARBA" id="ARBA00022598"/>
    </source>
</evidence>
<evidence type="ECO:0000259" key="17">
    <source>
        <dbReference type="Pfam" id="PF02769"/>
    </source>
</evidence>
<dbReference type="HAMAP" id="MF_00741">
    <property type="entry name" value="AIRS"/>
    <property type="match status" value="1"/>
</dbReference>
<comment type="similarity">
    <text evidence="3 15">Belongs to the AIR synthase family.</text>
</comment>
<dbReference type="GO" id="GO:0046084">
    <property type="term" value="P:adenine biosynthetic process"/>
    <property type="evidence" value="ECO:0007669"/>
    <property type="project" value="TreeGrafter"/>
</dbReference>
<dbReference type="GO" id="GO:0005524">
    <property type="term" value="F:ATP binding"/>
    <property type="evidence" value="ECO:0007669"/>
    <property type="project" value="UniProtKB-KW"/>
</dbReference>
<evidence type="ECO:0000256" key="6">
    <source>
        <dbReference type="ARBA" id="ARBA00022490"/>
    </source>
</evidence>
<evidence type="ECO:0000256" key="11">
    <source>
        <dbReference type="ARBA" id="ARBA00031908"/>
    </source>
</evidence>
<dbReference type="InterPro" id="IPR004733">
    <property type="entry name" value="PurM_cligase"/>
</dbReference>
<dbReference type="GO" id="GO:0004637">
    <property type="term" value="F:phosphoribosylamine-glycine ligase activity"/>
    <property type="evidence" value="ECO:0007669"/>
    <property type="project" value="TreeGrafter"/>
</dbReference>
<comment type="catalytic activity">
    <reaction evidence="14 15">
        <text>2-formamido-N(1)-(5-O-phospho-beta-D-ribosyl)acetamidine + ATP = 5-amino-1-(5-phospho-beta-D-ribosyl)imidazole + ADP + phosphate + H(+)</text>
        <dbReference type="Rhea" id="RHEA:23032"/>
        <dbReference type="ChEBI" id="CHEBI:15378"/>
        <dbReference type="ChEBI" id="CHEBI:30616"/>
        <dbReference type="ChEBI" id="CHEBI:43474"/>
        <dbReference type="ChEBI" id="CHEBI:137981"/>
        <dbReference type="ChEBI" id="CHEBI:147287"/>
        <dbReference type="ChEBI" id="CHEBI:456216"/>
        <dbReference type="EC" id="6.3.3.1"/>
    </reaction>
</comment>
<comment type="subcellular location">
    <subcellularLocation>
        <location evidence="1 15">Cytoplasm</location>
    </subcellularLocation>
</comment>
<dbReference type="eggNOG" id="COG0150">
    <property type="taxonomic scope" value="Bacteria"/>
</dbReference>
<dbReference type="SUPFAM" id="SSF56042">
    <property type="entry name" value="PurM C-terminal domain-like"/>
    <property type="match status" value="1"/>
</dbReference>
<reference evidence="18 19" key="1">
    <citation type="journal article" date="2009" name="Stand. Genomic Sci.">
        <title>Complete genome sequence of Stackebrandtia nassauensis type strain (LLR-40K-21).</title>
        <authorList>
            <person name="Munk C."/>
            <person name="Lapidus A."/>
            <person name="Copeland A."/>
            <person name="Jando M."/>
            <person name="Mayilraj S."/>
            <person name="Glavina Del Rio T."/>
            <person name="Nolan M."/>
            <person name="Chen F."/>
            <person name="Lucas S."/>
            <person name="Tice H."/>
            <person name="Cheng J.F."/>
            <person name="Han C."/>
            <person name="Detter J.C."/>
            <person name="Bruce D."/>
            <person name="Goodwin L."/>
            <person name="Chain P."/>
            <person name="Pitluck S."/>
            <person name="Goker M."/>
            <person name="Ovchinikova G."/>
            <person name="Pati A."/>
            <person name="Ivanova N."/>
            <person name="Mavromatis K."/>
            <person name="Chen A."/>
            <person name="Palaniappan K."/>
            <person name="Land M."/>
            <person name="Hauser L."/>
            <person name="Chang Y.J."/>
            <person name="Jeffries C.D."/>
            <person name="Bristow J."/>
            <person name="Eisen J.A."/>
            <person name="Markowitz V."/>
            <person name="Hugenholtz P."/>
            <person name="Kyrpides N.C."/>
            <person name="Klenk H.P."/>
        </authorList>
    </citation>
    <scope>NUCLEOTIDE SEQUENCE [LARGE SCALE GENOMIC DNA]</scope>
    <source>
        <strain evidence="19">DSM 44728 / CIP 108903 / NRRL B-16338 / NBRC 102104 / LLR-40K-21</strain>
    </source>
</reference>
<dbReference type="InterPro" id="IPR036921">
    <property type="entry name" value="PurM-like_N_sf"/>
</dbReference>
<dbReference type="NCBIfam" id="TIGR00878">
    <property type="entry name" value="purM"/>
    <property type="match status" value="1"/>
</dbReference>
<feature type="domain" description="PurM-like N-terminal" evidence="16">
    <location>
        <begin position="67"/>
        <end position="171"/>
    </location>
</feature>
<proteinExistence type="inferred from homology"/>
<dbReference type="EC" id="6.3.3.1" evidence="4 15"/>
<sequence>MTENKTAPVATGASYREAGVDIEAGDKAVEGLKSKIRRATRPEVVGGIGGFAGLFALDTQKYRKPLLASSTDGVGTKLVIAQRMGIHDTVGIDLVAMVVDDLVVCGAEPLFLLDYIACGKVVPERIADLGAGIADGCRYASCALIGGEIAEHPGVLGADEYDVSATGVGAVEADAVLGPEKVAAGDVVIGMAASGLHSNGFSLVRHVLLGEDGMSLDTVVPEFGNQRTLGEELLTPTKIYARDCLAIIEECEVHAFSHITGGGVPGNLVRSIPSTVDAVVDRGSWRPQPVFDLVARSGGIAAEEMERTFNMGMGMAAIVPADQVDRTMALLTARGTDSWVAGRIEPGRGEVKLTGEYSS</sequence>
<dbReference type="RefSeq" id="WP_013021335.1">
    <property type="nucleotide sequence ID" value="NC_013947.1"/>
</dbReference>
<dbReference type="FunFam" id="3.90.650.10:FF:000011">
    <property type="entry name" value="Phosphoribosylformylglycinamidine cyclo-ligase"/>
    <property type="match status" value="1"/>
</dbReference>
<evidence type="ECO:0000256" key="3">
    <source>
        <dbReference type="ARBA" id="ARBA00010280"/>
    </source>
</evidence>
<dbReference type="FunFam" id="3.30.1330.10:FF:000001">
    <property type="entry name" value="Phosphoribosylformylglycinamidine cyclo-ligase"/>
    <property type="match status" value="1"/>
</dbReference>
<evidence type="ECO:0000313" key="19">
    <source>
        <dbReference type="Proteomes" id="UP000000844"/>
    </source>
</evidence>
<evidence type="ECO:0000256" key="12">
    <source>
        <dbReference type="ARBA" id="ARBA00032931"/>
    </source>
</evidence>
<evidence type="ECO:0000256" key="14">
    <source>
        <dbReference type="ARBA" id="ARBA00049057"/>
    </source>
</evidence>
<dbReference type="CDD" id="cd02196">
    <property type="entry name" value="PurM"/>
    <property type="match status" value="1"/>
</dbReference>
<evidence type="ECO:0000256" key="5">
    <source>
        <dbReference type="ARBA" id="ARBA00020367"/>
    </source>
</evidence>
<dbReference type="InterPro" id="IPR016188">
    <property type="entry name" value="PurM-like_N"/>
</dbReference>
<evidence type="ECO:0000256" key="8">
    <source>
        <dbReference type="ARBA" id="ARBA00022741"/>
    </source>
</evidence>
<evidence type="ECO:0000256" key="2">
    <source>
        <dbReference type="ARBA" id="ARBA00004686"/>
    </source>
</evidence>
<comment type="pathway">
    <text evidence="2 15">Purine metabolism; IMP biosynthesis via de novo pathway; 5-amino-1-(5-phospho-D-ribosyl)imidazole from N(2)-formyl-N(1)-(5-phospho-D-ribosyl)glycinamide: step 2/2.</text>
</comment>
<evidence type="ECO:0000256" key="10">
    <source>
        <dbReference type="ARBA" id="ARBA00022840"/>
    </source>
</evidence>
<feature type="domain" description="PurM-like C-terminal" evidence="17">
    <location>
        <begin position="184"/>
        <end position="349"/>
    </location>
</feature>
<dbReference type="OrthoDB" id="9777881at2"/>
<name>D3Q2L3_STANL</name>
<dbReference type="PANTHER" id="PTHR10520">
    <property type="entry name" value="TRIFUNCTIONAL PURINE BIOSYNTHETIC PROTEIN ADENOSINE-3-RELATED"/>
    <property type="match status" value="1"/>
</dbReference>
<protein>
    <recommendedName>
        <fullName evidence="5 15">Phosphoribosylformylglycinamidine cyclo-ligase</fullName>
        <ecNumber evidence="4 15">6.3.3.1</ecNumber>
    </recommendedName>
    <alternativeName>
        <fullName evidence="12 15">AIR synthase</fullName>
    </alternativeName>
    <alternativeName>
        <fullName evidence="13 15">AIRS</fullName>
    </alternativeName>
    <alternativeName>
        <fullName evidence="11 15">Phosphoribosyl-aminoimidazole synthetase</fullName>
    </alternativeName>
</protein>
<keyword evidence="6 15" id="KW-0963">Cytoplasm</keyword>
<evidence type="ECO:0000256" key="1">
    <source>
        <dbReference type="ARBA" id="ARBA00004496"/>
    </source>
</evidence>
<dbReference type="UniPathway" id="UPA00074">
    <property type="reaction ID" value="UER00129"/>
</dbReference>
<dbReference type="HOGENOM" id="CLU_047116_0_0_11"/>
<accession>D3Q2L3</accession>
<dbReference type="InterPro" id="IPR010918">
    <property type="entry name" value="PurM-like_C_dom"/>
</dbReference>
<organism evidence="18 19">
    <name type="scientific">Stackebrandtia nassauensis (strain DSM 44728 / CIP 108903 / NRRL B-16338 / NBRC 102104 / LLR-40K-21)</name>
    <dbReference type="NCBI Taxonomy" id="446470"/>
    <lineage>
        <taxon>Bacteria</taxon>
        <taxon>Bacillati</taxon>
        <taxon>Actinomycetota</taxon>
        <taxon>Actinomycetes</taxon>
        <taxon>Glycomycetales</taxon>
        <taxon>Glycomycetaceae</taxon>
        <taxon>Stackebrandtia</taxon>
    </lineage>
</organism>
<dbReference type="EMBL" id="CP001778">
    <property type="protein sequence ID" value="ADD45764.1"/>
    <property type="molecule type" value="Genomic_DNA"/>
</dbReference>
<keyword evidence="8 15" id="KW-0547">Nucleotide-binding</keyword>
<evidence type="ECO:0000313" key="18">
    <source>
        <dbReference type="EMBL" id="ADD45764.1"/>
    </source>
</evidence>
<dbReference type="InterPro" id="IPR036676">
    <property type="entry name" value="PurM-like_C_sf"/>
</dbReference>
<dbReference type="Gene3D" id="3.30.1330.10">
    <property type="entry name" value="PurM-like, N-terminal domain"/>
    <property type="match status" value="1"/>
</dbReference>
<dbReference type="Proteomes" id="UP000000844">
    <property type="component" value="Chromosome"/>
</dbReference>
<evidence type="ECO:0000259" key="16">
    <source>
        <dbReference type="Pfam" id="PF00586"/>
    </source>
</evidence>
<dbReference type="KEGG" id="sna:Snas_6141"/>
<keyword evidence="7 15" id="KW-0436">Ligase</keyword>
<dbReference type="Gene3D" id="3.90.650.10">
    <property type="entry name" value="PurM-like C-terminal domain"/>
    <property type="match status" value="1"/>
</dbReference>
<dbReference type="GO" id="GO:0004641">
    <property type="term" value="F:phosphoribosylformylglycinamidine cyclo-ligase activity"/>
    <property type="evidence" value="ECO:0007669"/>
    <property type="project" value="UniProtKB-UniRule"/>
</dbReference>
<dbReference type="Pfam" id="PF00586">
    <property type="entry name" value="AIRS"/>
    <property type="match status" value="1"/>
</dbReference>
<keyword evidence="9 15" id="KW-0658">Purine biosynthesis</keyword>
<dbReference type="Pfam" id="PF02769">
    <property type="entry name" value="AIRS_C"/>
    <property type="match status" value="1"/>
</dbReference>
<keyword evidence="19" id="KW-1185">Reference proteome</keyword>
<evidence type="ECO:0000256" key="9">
    <source>
        <dbReference type="ARBA" id="ARBA00022755"/>
    </source>
</evidence>
<dbReference type="STRING" id="446470.Snas_6141"/>
<dbReference type="PANTHER" id="PTHR10520:SF12">
    <property type="entry name" value="TRIFUNCTIONAL PURINE BIOSYNTHETIC PROTEIN ADENOSINE-3"/>
    <property type="match status" value="1"/>
</dbReference>
<gene>
    <name evidence="15" type="primary">purM</name>
    <name evidence="18" type="ordered locus">Snas_6141</name>
</gene>
<evidence type="ECO:0000256" key="15">
    <source>
        <dbReference type="HAMAP-Rule" id="MF_00741"/>
    </source>
</evidence>
<keyword evidence="10 15" id="KW-0067">ATP-binding</keyword>
<evidence type="ECO:0000256" key="13">
    <source>
        <dbReference type="ARBA" id="ARBA00033093"/>
    </source>
</evidence>